<dbReference type="PANTHER" id="PTHR47245">
    <property type="entry name" value="PEPTIDYLPROLYL ISOMERASE"/>
    <property type="match status" value="1"/>
</dbReference>
<dbReference type="InterPro" id="IPR023058">
    <property type="entry name" value="PPIase_PpiC_CS"/>
</dbReference>
<accession>A0A511HDP1</accession>
<protein>
    <recommendedName>
        <fullName evidence="2">PpiC domain-containing protein</fullName>
    </recommendedName>
</protein>
<dbReference type="InterPro" id="IPR000297">
    <property type="entry name" value="PPIase_PpiC"/>
</dbReference>
<sequence length="143" mass="15205">MDRASLIYARIIGGEAFEDVAREVSQDEVSAVRGGDLGIVREGQVHASFFEAAAALKKDEVSKPFETPYGIHVVQALAPVETVMPTFEEARGRVAAEARREAESHLMKELETKIPVKRFPAALSALDGGTHASGASAGEGGQQ</sequence>
<dbReference type="Proteomes" id="UP000321224">
    <property type="component" value="Unassembled WGS sequence"/>
</dbReference>
<dbReference type="PROSITE" id="PS01096">
    <property type="entry name" value="PPIC_PPIASE_1"/>
    <property type="match status" value="1"/>
</dbReference>
<dbReference type="EMBL" id="BJVY01000018">
    <property type="protein sequence ID" value="GEL71662.1"/>
    <property type="molecule type" value="Genomic_DNA"/>
</dbReference>
<organism evidence="3 4">
    <name type="scientific">Myxococcus virescens</name>
    <dbReference type="NCBI Taxonomy" id="83456"/>
    <lineage>
        <taxon>Bacteria</taxon>
        <taxon>Pseudomonadati</taxon>
        <taxon>Myxococcota</taxon>
        <taxon>Myxococcia</taxon>
        <taxon>Myxococcales</taxon>
        <taxon>Cystobacterineae</taxon>
        <taxon>Myxococcaceae</taxon>
        <taxon>Myxococcus</taxon>
    </lineage>
</organism>
<dbReference type="SUPFAM" id="SSF54534">
    <property type="entry name" value="FKBP-like"/>
    <property type="match status" value="1"/>
</dbReference>
<dbReference type="Gene3D" id="3.10.50.40">
    <property type="match status" value="1"/>
</dbReference>
<dbReference type="Pfam" id="PF00639">
    <property type="entry name" value="Rotamase"/>
    <property type="match status" value="1"/>
</dbReference>
<evidence type="ECO:0000256" key="1">
    <source>
        <dbReference type="PROSITE-ProRule" id="PRU00278"/>
    </source>
</evidence>
<dbReference type="GO" id="GO:0003755">
    <property type="term" value="F:peptidyl-prolyl cis-trans isomerase activity"/>
    <property type="evidence" value="ECO:0007669"/>
    <property type="project" value="UniProtKB-KW"/>
</dbReference>
<evidence type="ECO:0000313" key="3">
    <source>
        <dbReference type="EMBL" id="GEL71662.1"/>
    </source>
</evidence>
<dbReference type="AlphaFoldDB" id="A0A511HDP1"/>
<feature type="domain" description="PpiC" evidence="2">
    <location>
        <begin position="1"/>
        <end position="78"/>
    </location>
</feature>
<dbReference type="PANTHER" id="PTHR47245:SF2">
    <property type="entry name" value="PEPTIDYL-PROLYL CIS-TRANS ISOMERASE HP_0175-RELATED"/>
    <property type="match status" value="1"/>
</dbReference>
<gene>
    <name evidence="3" type="ORF">MVI01_34460</name>
</gene>
<comment type="caution">
    <text evidence="3">The sequence shown here is derived from an EMBL/GenBank/DDBJ whole genome shotgun (WGS) entry which is preliminary data.</text>
</comment>
<dbReference type="PROSITE" id="PS50198">
    <property type="entry name" value="PPIC_PPIASE_2"/>
    <property type="match status" value="1"/>
</dbReference>
<evidence type="ECO:0000313" key="4">
    <source>
        <dbReference type="Proteomes" id="UP000321224"/>
    </source>
</evidence>
<keyword evidence="1" id="KW-0413">Isomerase</keyword>
<dbReference type="InterPro" id="IPR046357">
    <property type="entry name" value="PPIase_dom_sf"/>
</dbReference>
<proteinExistence type="predicted"/>
<keyword evidence="1" id="KW-0697">Rotamase</keyword>
<evidence type="ECO:0000259" key="2">
    <source>
        <dbReference type="PROSITE" id="PS50198"/>
    </source>
</evidence>
<dbReference type="InterPro" id="IPR050245">
    <property type="entry name" value="PrsA_foldase"/>
</dbReference>
<name>A0A511HDP1_9BACT</name>
<reference evidence="3 4" key="1">
    <citation type="submission" date="2019-07" db="EMBL/GenBank/DDBJ databases">
        <title>Whole genome shotgun sequence of Myxococcus virescens NBRC 100334.</title>
        <authorList>
            <person name="Hosoyama A."/>
            <person name="Uohara A."/>
            <person name="Ohji S."/>
            <person name="Ichikawa N."/>
        </authorList>
    </citation>
    <scope>NUCLEOTIDE SEQUENCE [LARGE SCALE GENOMIC DNA]</scope>
    <source>
        <strain evidence="3 4">NBRC 100334</strain>
    </source>
</reference>